<dbReference type="InterPro" id="IPR004456">
    <property type="entry name" value="Pglycerate_mutase_ApgM"/>
</dbReference>
<gene>
    <name evidence="7" type="ORF">QBE54_03820</name>
</gene>
<feature type="domain" description="Metalloenzyme" evidence="6">
    <location>
        <begin position="18"/>
        <end position="394"/>
    </location>
</feature>
<comment type="function">
    <text evidence="2">Catalyzes the interconversion of 2-phosphoglycerate and 3-phosphoglycerate.</text>
</comment>
<protein>
    <submittedName>
        <fullName evidence="7">2,3-bisphosphoglycerate-independent phosphoglycerate mutase</fullName>
        <ecNumber evidence="7">5.4.2.12</ecNumber>
    </submittedName>
</protein>
<evidence type="ECO:0000256" key="1">
    <source>
        <dbReference type="ARBA" id="ARBA00000370"/>
    </source>
</evidence>
<dbReference type="CDD" id="cd16011">
    <property type="entry name" value="iPGM_like"/>
    <property type="match status" value="1"/>
</dbReference>
<evidence type="ECO:0000313" key="8">
    <source>
        <dbReference type="Proteomes" id="UP001461341"/>
    </source>
</evidence>
<dbReference type="Pfam" id="PF01676">
    <property type="entry name" value="Metalloenzyme"/>
    <property type="match status" value="1"/>
</dbReference>
<accession>A0ABZ2YG54</accession>
<sequence>MPDVLENLKDLFKKGKSKMVLLVADGLGGIPHPDFDFKTELEAAHTPNLDRLAQRSVLGLMYPVNYGITPGSGPGHIGLFGYNPEELIIGRGVLEALGVGMALGPNDVAARANFATRDEQGLIIDRRAGRIPTEECVRLVNLLSENIGEIEGVQILLKPGKEHRFVMVLRGEGLGDRIKDTDPQKEGLAPYAPEALDEASQKTSRVIKQFLEKAQKLLSTEKKANAILLRGFSKPPVLEKFPERYGVRSLAIAIYPMYKGIARLFGFDTPELEGTFENEVEYLEKAWNDYDFFFVHYKDTDKAGEDGNFKRKVECIEYFDQFIPRILELKPDVLVITGDHSTPSLLGSHSWHPSPVLLFSPHAGCDEASRFTERECRKGYLGHFPARALMSLILANGLRLGKYGA</sequence>
<dbReference type="SUPFAM" id="SSF53649">
    <property type="entry name" value="Alkaline phosphatase-like"/>
    <property type="match status" value="1"/>
</dbReference>
<comment type="similarity">
    <text evidence="4">Belongs to the BPG-independent phosphoglycerate mutase family. A-PGAM subfamily.</text>
</comment>
<evidence type="ECO:0000259" key="6">
    <source>
        <dbReference type="Pfam" id="PF01676"/>
    </source>
</evidence>
<reference evidence="7 8" key="1">
    <citation type="submission" date="2023-03" db="EMBL/GenBank/DDBJ databases">
        <title>Novel Species.</title>
        <authorList>
            <person name="Ma S."/>
        </authorList>
    </citation>
    <scope>NUCLEOTIDE SEQUENCE [LARGE SCALE GENOMIC DNA]</scope>
    <source>
        <strain evidence="7 8">B11</strain>
    </source>
</reference>
<proteinExistence type="inferred from homology"/>
<dbReference type="Proteomes" id="UP001461341">
    <property type="component" value="Chromosome"/>
</dbReference>
<dbReference type="PANTHER" id="PTHR31209">
    <property type="entry name" value="COFACTOR-INDEPENDENT PHOSPHOGLYCERATE MUTASE"/>
    <property type="match status" value="1"/>
</dbReference>
<name>A0ABZ2YG54_9BACT</name>
<keyword evidence="5" id="KW-0324">Glycolysis</keyword>
<dbReference type="InterPro" id="IPR006124">
    <property type="entry name" value="Metalloenzyme"/>
</dbReference>
<evidence type="ECO:0000256" key="2">
    <source>
        <dbReference type="ARBA" id="ARBA00002315"/>
    </source>
</evidence>
<comment type="catalytic activity">
    <reaction evidence="1">
        <text>(2R)-2-phosphoglycerate = (2R)-3-phosphoglycerate</text>
        <dbReference type="Rhea" id="RHEA:15901"/>
        <dbReference type="ChEBI" id="CHEBI:58272"/>
        <dbReference type="ChEBI" id="CHEBI:58289"/>
        <dbReference type="EC" id="5.4.2.12"/>
    </reaction>
</comment>
<dbReference type="PANTHER" id="PTHR31209:SF0">
    <property type="entry name" value="METALLOENZYME DOMAIN-CONTAINING PROTEIN"/>
    <property type="match status" value="1"/>
</dbReference>
<dbReference type="GO" id="GO:0004619">
    <property type="term" value="F:phosphoglycerate mutase activity"/>
    <property type="evidence" value="ECO:0007669"/>
    <property type="project" value="UniProtKB-EC"/>
</dbReference>
<dbReference type="NCBIfam" id="NF003160">
    <property type="entry name" value="PRK04135.1"/>
    <property type="match status" value="1"/>
</dbReference>
<keyword evidence="7" id="KW-0413">Isomerase</keyword>
<dbReference type="EC" id="5.4.2.12" evidence="7"/>
<dbReference type="NCBIfam" id="TIGR00306">
    <property type="entry name" value="apgM"/>
    <property type="match status" value="1"/>
</dbReference>
<dbReference type="EMBL" id="CP121689">
    <property type="protein sequence ID" value="WZL76864.1"/>
    <property type="molecule type" value="Genomic_DNA"/>
</dbReference>
<dbReference type="PIRSF" id="PIRSF006392">
    <property type="entry name" value="IPGAM_arch"/>
    <property type="match status" value="1"/>
</dbReference>
<dbReference type="Gene3D" id="3.40.720.10">
    <property type="entry name" value="Alkaline Phosphatase, subunit A"/>
    <property type="match status" value="2"/>
</dbReference>
<dbReference type="InterPro" id="IPR017850">
    <property type="entry name" value="Alkaline_phosphatase_core_sf"/>
</dbReference>
<evidence type="ECO:0000256" key="3">
    <source>
        <dbReference type="ARBA" id="ARBA00004921"/>
    </source>
</evidence>
<evidence type="ECO:0000256" key="4">
    <source>
        <dbReference type="ARBA" id="ARBA00005524"/>
    </source>
</evidence>
<evidence type="ECO:0000313" key="7">
    <source>
        <dbReference type="EMBL" id="WZL76864.1"/>
    </source>
</evidence>
<dbReference type="Pfam" id="PF10143">
    <property type="entry name" value="PhosphMutase"/>
    <property type="match status" value="1"/>
</dbReference>
<evidence type="ECO:0000256" key="5">
    <source>
        <dbReference type="ARBA" id="ARBA00023152"/>
    </source>
</evidence>
<organism evidence="7 8">
    <name type="scientific">Thermatribacter velox</name>
    <dbReference type="NCBI Taxonomy" id="3039681"/>
    <lineage>
        <taxon>Bacteria</taxon>
        <taxon>Pseudomonadati</taxon>
        <taxon>Atribacterota</taxon>
        <taxon>Atribacteria</taxon>
        <taxon>Atribacterales</taxon>
        <taxon>Thermatribacteraceae</taxon>
        <taxon>Thermatribacter</taxon>
    </lineage>
</organism>
<comment type="pathway">
    <text evidence="3">Carbohydrate degradation.</text>
</comment>
<keyword evidence="8" id="KW-1185">Reference proteome</keyword>